<comment type="caution">
    <text evidence="8">The sequence shown here is derived from an EMBL/GenBank/DDBJ whole genome shotgun (WGS) entry which is preliminary data.</text>
</comment>
<feature type="transmembrane region" description="Helical" evidence="6">
    <location>
        <begin position="369"/>
        <end position="393"/>
    </location>
</feature>
<keyword evidence="5 6" id="KW-0472">Membrane</keyword>
<feature type="transmembrane region" description="Helical" evidence="6">
    <location>
        <begin position="59"/>
        <end position="79"/>
    </location>
</feature>
<feature type="domain" description="Major facilitator superfamily (MFS) profile" evidence="7">
    <location>
        <begin position="20"/>
        <end position="392"/>
    </location>
</feature>
<evidence type="ECO:0000256" key="4">
    <source>
        <dbReference type="ARBA" id="ARBA00022989"/>
    </source>
</evidence>
<dbReference type="InterPro" id="IPR036259">
    <property type="entry name" value="MFS_trans_sf"/>
</dbReference>
<evidence type="ECO:0000313" key="9">
    <source>
        <dbReference type="Proteomes" id="UP000305887"/>
    </source>
</evidence>
<keyword evidence="3 6" id="KW-0812">Transmembrane</keyword>
<dbReference type="EMBL" id="VDFU01000003">
    <property type="protein sequence ID" value="TNC51963.1"/>
    <property type="molecule type" value="Genomic_DNA"/>
</dbReference>
<keyword evidence="2" id="KW-1003">Cell membrane</keyword>
<dbReference type="Gene3D" id="1.20.1250.20">
    <property type="entry name" value="MFS general substrate transporter like domains"/>
    <property type="match status" value="1"/>
</dbReference>
<evidence type="ECO:0000256" key="6">
    <source>
        <dbReference type="SAM" id="Phobius"/>
    </source>
</evidence>
<feature type="transmembrane region" description="Helical" evidence="6">
    <location>
        <begin position="278"/>
        <end position="299"/>
    </location>
</feature>
<dbReference type="SUPFAM" id="SSF103473">
    <property type="entry name" value="MFS general substrate transporter"/>
    <property type="match status" value="1"/>
</dbReference>
<feature type="transmembrane region" description="Helical" evidence="6">
    <location>
        <begin position="250"/>
        <end position="271"/>
    </location>
</feature>
<name>A0A5C4N0B6_9RHOB</name>
<sequence length="397" mass="40040">MSAPAAVLPASGADRPAWGPVLAMTLCVVVLIASEFLPVSLLTPMARDLGLTAGQAGQAISISGLFAVLTSLFVTRLVGTYDRRHVVIGMALLLAVSGSLVAAAPNFVVLMTGRALLGVAIGGFWSLNTAIIMRLLPAALVPAGLAVSNGGVAFASTVSAPLGSALGDVIGWRWTFFAVVPLALVAAAWQAMALPRLPAGDQGRTGGVLRLLRSRQIALGMAAILMFFMGQFALFTYLRPFLEQVTGVDIATLSALLLMIGVASLLGNALIGPVLRASLPLALAGIPLIMAGVALMIAVTGTSTWTVAGLLALWGLVATGGPVAWGTWLTRALPHDVEAGGGLQVAVIQLAITLGATAGGQVFDAAGPIANVMGSAGILALAGVAAIVAGRAIPRQA</sequence>
<dbReference type="Proteomes" id="UP000305887">
    <property type="component" value="Unassembled WGS sequence"/>
</dbReference>
<dbReference type="GO" id="GO:0005886">
    <property type="term" value="C:plasma membrane"/>
    <property type="evidence" value="ECO:0007669"/>
    <property type="project" value="UniProtKB-SubCell"/>
</dbReference>
<evidence type="ECO:0000259" key="7">
    <source>
        <dbReference type="PROSITE" id="PS50850"/>
    </source>
</evidence>
<dbReference type="PANTHER" id="PTHR43124">
    <property type="entry name" value="PURINE EFFLUX PUMP PBUE"/>
    <property type="match status" value="1"/>
</dbReference>
<dbReference type="InterPro" id="IPR050189">
    <property type="entry name" value="MFS_Efflux_Transporters"/>
</dbReference>
<feature type="transmembrane region" description="Helical" evidence="6">
    <location>
        <begin position="174"/>
        <end position="197"/>
    </location>
</feature>
<evidence type="ECO:0000256" key="5">
    <source>
        <dbReference type="ARBA" id="ARBA00023136"/>
    </source>
</evidence>
<dbReference type="RefSeq" id="WP_139075385.1">
    <property type="nucleotide sequence ID" value="NZ_VDFU01000003.1"/>
</dbReference>
<organism evidence="8 9">
    <name type="scientific">Rubellimicrobium rubrum</name>
    <dbReference type="NCBI Taxonomy" id="2585369"/>
    <lineage>
        <taxon>Bacteria</taxon>
        <taxon>Pseudomonadati</taxon>
        <taxon>Pseudomonadota</taxon>
        <taxon>Alphaproteobacteria</taxon>
        <taxon>Rhodobacterales</taxon>
        <taxon>Roseobacteraceae</taxon>
        <taxon>Rubellimicrobium</taxon>
    </lineage>
</organism>
<dbReference type="OrthoDB" id="9812189at2"/>
<reference evidence="8 9" key="1">
    <citation type="submission" date="2019-06" db="EMBL/GenBank/DDBJ databases">
        <title>YIM 131921 draft genome.</title>
        <authorList>
            <person name="Jiang L."/>
        </authorList>
    </citation>
    <scope>NUCLEOTIDE SEQUENCE [LARGE SCALE GENOMIC DNA]</scope>
    <source>
        <strain evidence="8 9">YIM 131921</strain>
    </source>
</reference>
<gene>
    <name evidence="8" type="ORF">FHG66_03920</name>
</gene>
<dbReference type="GO" id="GO:0022857">
    <property type="term" value="F:transmembrane transporter activity"/>
    <property type="evidence" value="ECO:0007669"/>
    <property type="project" value="InterPro"/>
</dbReference>
<dbReference type="CDD" id="cd17324">
    <property type="entry name" value="MFS_NepI_like"/>
    <property type="match status" value="1"/>
</dbReference>
<dbReference type="InterPro" id="IPR020846">
    <property type="entry name" value="MFS_dom"/>
</dbReference>
<keyword evidence="9" id="KW-1185">Reference proteome</keyword>
<feature type="transmembrane region" description="Helical" evidence="6">
    <location>
        <begin position="305"/>
        <end position="329"/>
    </location>
</feature>
<dbReference type="InterPro" id="IPR011701">
    <property type="entry name" value="MFS"/>
</dbReference>
<feature type="transmembrane region" description="Helical" evidence="6">
    <location>
        <begin position="341"/>
        <end position="363"/>
    </location>
</feature>
<feature type="transmembrane region" description="Helical" evidence="6">
    <location>
        <begin position="115"/>
        <end position="136"/>
    </location>
</feature>
<proteinExistence type="predicted"/>
<dbReference type="PANTHER" id="PTHR43124:SF5">
    <property type="entry name" value="PURINE RIBONUCLEOSIDE EFFLUX PUMP NEPI"/>
    <property type="match status" value="1"/>
</dbReference>
<evidence type="ECO:0000256" key="1">
    <source>
        <dbReference type="ARBA" id="ARBA00004651"/>
    </source>
</evidence>
<dbReference type="PROSITE" id="PS50850">
    <property type="entry name" value="MFS"/>
    <property type="match status" value="1"/>
</dbReference>
<feature type="transmembrane region" description="Helical" evidence="6">
    <location>
        <begin position="217"/>
        <end position="238"/>
    </location>
</feature>
<keyword evidence="4 6" id="KW-1133">Transmembrane helix</keyword>
<feature type="transmembrane region" description="Helical" evidence="6">
    <location>
        <begin position="21"/>
        <end position="39"/>
    </location>
</feature>
<comment type="subcellular location">
    <subcellularLocation>
        <location evidence="1">Cell membrane</location>
        <topology evidence="1">Multi-pass membrane protein</topology>
    </subcellularLocation>
</comment>
<evidence type="ECO:0000256" key="3">
    <source>
        <dbReference type="ARBA" id="ARBA00022692"/>
    </source>
</evidence>
<evidence type="ECO:0000256" key="2">
    <source>
        <dbReference type="ARBA" id="ARBA00022475"/>
    </source>
</evidence>
<accession>A0A5C4N0B6</accession>
<dbReference type="AlphaFoldDB" id="A0A5C4N0B6"/>
<protein>
    <submittedName>
        <fullName evidence="8">MFS transporter</fullName>
    </submittedName>
</protein>
<feature type="transmembrane region" description="Helical" evidence="6">
    <location>
        <begin position="86"/>
        <end position="109"/>
    </location>
</feature>
<evidence type="ECO:0000313" key="8">
    <source>
        <dbReference type="EMBL" id="TNC51963.1"/>
    </source>
</evidence>
<dbReference type="Pfam" id="PF07690">
    <property type="entry name" value="MFS_1"/>
    <property type="match status" value="1"/>
</dbReference>